<organism evidence="1 2">
    <name type="scientific">Tsukamurella spumae</name>
    <dbReference type="NCBI Taxonomy" id="44753"/>
    <lineage>
        <taxon>Bacteria</taxon>
        <taxon>Bacillati</taxon>
        <taxon>Actinomycetota</taxon>
        <taxon>Actinomycetes</taxon>
        <taxon>Mycobacteriales</taxon>
        <taxon>Tsukamurellaceae</taxon>
        <taxon>Tsukamurella</taxon>
    </lineage>
</organism>
<keyword evidence="2" id="KW-1185">Reference proteome</keyword>
<dbReference type="AlphaFoldDB" id="A0A846WV05"/>
<dbReference type="EMBL" id="JAAXOQ010000001">
    <property type="protein sequence ID" value="NKY16771.1"/>
    <property type="molecule type" value="Genomic_DNA"/>
</dbReference>
<evidence type="ECO:0000313" key="2">
    <source>
        <dbReference type="Proteomes" id="UP000582646"/>
    </source>
</evidence>
<dbReference type="Proteomes" id="UP000582646">
    <property type="component" value="Unassembled WGS sequence"/>
</dbReference>
<name>A0A846WV05_9ACTN</name>
<proteinExistence type="predicted"/>
<dbReference type="RefSeq" id="WP_168543902.1">
    <property type="nucleotide sequence ID" value="NZ_BAAAKS010000022.1"/>
</dbReference>
<comment type="caution">
    <text evidence="1">The sequence shown here is derived from an EMBL/GenBank/DDBJ whole genome shotgun (WGS) entry which is preliminary data.</text>
</comment>
<reference evidence="1 2" key="1">
    <citation type="submission" date="2020-04" db="EMBL/GenBank/DDBJ databases">
        <title>MicrobeNet Type strains.</title>
        <authorList>
            <person name="Nicholson A.C."/>
        </authorList>
    </citation>
    <scope>NUCLEOTIDE SEQUENCE [LARGE SCALE GENOMIC DNA]</scope>
    <source>
        <strain evidence="1 2">DSM 44113</strain>
    </source>
</reference>
<gene>
    <name evidence="1" type="ORF">HF999_00035</name>
</gene>
<protein>
    <submittedName>
        <fullName evidence="1">Uncharacterized protein</fullName>
    </submittedName>
</protein>
<accession>A0A846WV05</accession>
<sequence>MDGYGNNLGERALALAQYMLFLAPTSTWRVDFDILASNGKERTIKEQVPTETAATLADYLNQAFELQQSFRYPLMLFKIDGKGRLRYSPKGHVQVDLKIPLEDLGSAGEIVKSWWNKAEQTWPLTRAYAFSMAQEVLQKSMERRNLNDELKLQTAIAARLRMERGLPEGEGHRPTTRNVATIGWLDRIPIEDVVDASQFAPGVTWQPDEASGYGLLQLGAEPSNFTLEMSDSVHRAYGNPTLDDLRAQVAALEAQTNAT</sequence>
<evidence type="ECO:0000313" key="1">
    <source>
        <dbReference type="EMBL" id="NKY16771.1"/>
    </source>
</evidence>